<dbReference type="SMART" id="SM00220">
    <property type="entry name" value="S_TKc"/>
    <property type="match status" value="1"/>
</dbReference>
<keyword evidence="12" id="KW-0460">Magnesium</keyword>
<dbReference type="Pfam" id="PF00069">
    <property type="entry name" value="Pkinase"/>
    <property type="match status" value="1"/>
</dbReference>
<evidence type="ECO:0000256" key="9">
    <source>
        <dbReference type="ARBA" id="ARBA00022741"/>
    </source>
</evidence>
<name>A0A1U7LM87_NEOID</name>
<dbReference type="Gene3D" id="1.10.12.70">
    <property type="match status" value="1"/>
</dbReference>
<feature type="domain" description="Protein kinase" evidence="17">
    <location>
        <begin position="16"/>
        <end position="280"/>
    </location>
</feature>
<evidence type="ECO:0000256" key="14">
    <source>
        <dbReference type="ARBA" id="ARBA00048679"/>
    </source>
</evidence>
<dbReference type="InterPro" id="IPR048288">
    <property type="entry name" value="PDCD10_N"/>
</dbReference>
<dbReference type="PROSITE" id="PS50011">
    <property type="entry name" value="PROTEIN_KINASE_DOM"/>
    <property type="match status" value="1"/>
</dbReference>
<dbReference type="EMBL" id="LXFE01001251">
    <property type="protein sequence ID" value="OLL23774.1"/>
    <property type="molecule type" value="Genomic_DNA"/>
</dbReference>
<keyword evidence="8" id="KW-0479">Metal-binding</keyword>
<dbReference type="PANTHER" id="PTHR48012:SF10">
    <property type="entry name" value="FI20177P1"/>
    <property type="match status" value="1"/>
</dbReference>
<keyword evidence="7" id="KW-0808">Transferase</keyword>
<evidence type="ECO:0000256" key="6">
    <source>
        <dbReference type="ARBA" id="ARBA00022527"/>
    </source>
</evidence>
<evidence type="ECO:0000256" key="2">
    <source>
        <dbReference type="ARBA" id="ARBA00004496"/>
    </source>
</evidence>
<dbReference type="InterPro" id="IPR000719">
    <property type="entry name" value="Prot_kinase_dom"/>
</dbReference>
<dbReference type="GO" id="GO:0046872">
    <property type="term" value="F:metal ion binding"/>
    <property type="evidence" value="ECO:0007669"/>
    <property type="project" value="UniProtKB-KW"/>
</dbReference>
<dbReference type="FunFam" id="1.10.510.10:FF:000022">
    <property type="entry name" value="Serine/threonine-protein kinase 24"/>
    <property type="match status" value="1"/>
</dbReference>
<evidence type="ECO:0000313" key="18">
    <source>
        <dbReference type="EMBL" id="OLL23774.1"/>
    </source>
</evidence>
<dbReference type="STRING" id="1198029.A0A1U7LM87"/>
<keyword evidence="10 18" id="KW-0418">Kinase</keyword>
<dbReference type="GO" id="GO:0005737">
    <property type="term" value="C:cytoplasm"/>
    <property type="evidence" value="ECO:0007669"/>
    <property type="project" value="UniProtKB-SubCell"/>
</dbReference>
<dbReference type="InterPro" id="IPR046409">
    <property type="entry name" value="PDC10_dimerisation_sf"/>
</dbReference>
<feature type="compositionally biased region" description="Pro residues" evidence="16">
    <location>
        <begin position="80"/>
        <end position="90"/>
    </location>
</feature>
<dbReference type="SUPFAM" id="SSF56112">
    <property type="entry name" value="Protein kinase-like (PK-like)"/>
    <property type="match status" value="1"/>
</dbReference>
<dbReference type="GO" id="GO:0005524">
    <property type="term" value="F:ATP binding"/>
    <property type="evidence" value="ECO:0007669"/>
    <property type="project" value="UniProtKB-UniRule"/>
</dbReference>
<evidence type="ECO:0000256" key="4">
    <source>
        <dbReference type="ARBA" id="ARBA00012513"/>
    </source>
</evidence>
<dbReference type="InterPro" id="IPR050629">
    <property type="entry name" value="STE20/SPS1-PAK"/>
</dbReference>
<evidence type="ECO:0000256" key="15">
    <source>
        <dbReference type="PROSITE-ProRule" id="PRU10141"/>
    </source>
</evidence>
<evidence type="ECO:0000256" key="1">
    <source>
        <dbReference type="ARBA" id="ARBA00001946"/>
    </source>
</evidence>
<dbReference type="Gene3D" id="3.30.200.20">
    <property type="entry name" value="Phosphorylase Kinase, domain 1"/>
    <property type="match status" value="1"/>
</dbReference>
<dbReference type="Proteomes" id="UP000186594">
    <property type="component" value="Unassembled WGS sequence"/>
</dbReference>
<feature type="region of interest" description="Disordered" evidence="16">
    <location>
        <begin position="71"/>
        <end position="100"/>
    </location>
</feature>
<accession>A0A1U7LM87</accession>
<dbReference type="Pfam" id="PF20929">
    <property type="entry name" value="PDCD10_N"/>
    <property type="match status" value="1"/>
</dbReference>
<comment type="similarity">
    <text evidence="3">Belongs to the protein kinase superfamily. STE Ser/Thr protein kinase family. STE20 subfamily.</text>
</comment>
<evidence type="ECO:0000256" key="16">
    <source>
        <dbReference type="SAM" id="MobiDB-lite"/>
    </source>
</evidence>
<evidence type="ECO:0000256" key="13">
    <source>
        <dbReference type="ARBA" id="ARBA00047899"/>
    </source>
</evidence>
<dbReference type="PROSITE" id="PS00107">
    <property type="entry name" value="PROTEIN_KINASE_ATP"/>
    <property type="match status" value="1"/>
</dbReference>
<evidence type="ECO:0000256" key="8">
    <source>
        <dbReference type="ARBA" id="ARBA00022723"/>
    </source>
</evidence>
<comment type="catalytic activity">
    <reaction evidence="13">
        <text>L-threonyl-[protein] + ATP = O-phospho-L-threonyl-[protein] + ADP + H(+)</text>
        <dbReference type="Rhea" id="RHEA:46608"/>
        <dbReference type="Rhea" id="RHEA-COMP:11060"/>
        <dbReference type="Rhea" id="RHEA-COMP:11605"/>
        <dbReference type="ChEBI" id="CHEBI:15378"/>
        <dbReference type="ChEBI" id="CHEBI:30013"/>
        <dbReference type="ChEBI" id="CHEBI:30616"/>
        <dbReference type="ChEBI" id="CHEBI:61977"/>
        <dbReference type="ChEBI" id="CHEBI:456216"/>
        <dbReference type="EC" id="2.7.11.1"/>
    </reaction>
</comment>
<feature type="compositionally biased region" description="Polar residues" evidence="16">
    <location>
        <begin position="91"/>
        <end position="100"/>
    </location>
</feature>
<dbReference type="AlphaFoldDB" id="A0A1U7LM87"/>
<sequence length="494" mass="55209">MTTRLHRGLADPADIYTKQHRIGSGSFGAVYKGFDSRTKSPVAIKLIDLDHAEDEVDDIIQEIAILSQMKSSHVTKHPSQLPPPPDPPGTTAPSSKAQSCGSSWNIAQANHLLITQMKPGPITEDHIAIIIREILHGLEYLHFEGKMHRDIKAANILLSSNGDVKLADFGVSGQLTATMTKKNTFVGTPFWMAPEVIKQSGYDYKADIWSLGITAIELALGEPPLSHIHPMKVLFLIPKHPAPTLEGDYSKTFKDFVELCLQKDPSKRPTAKELLKHRFITRTTKRAMYLTELIERHETWVSQHDENTNEDSEGEDEVAEDAWSDLWDFGTVRPGNKATTLAANFDDSDEDDFQSVEKFHRSPQYSDCTSISNLSIPVKGSECPLTQHTIRGTKARPQEDEFDFSDLNYPLPPKVEDKLQSHSRGKYHEAKSSCTLSSVIKGGFEDMDAHLGNAKAKRPLCKLREAFQEAERQQPGLTENLVMLMLERARDSGF</sequence>
<evidence type="ECO:0000256" key="3">
    <source>
        <dbReference type="ARBA" id="ARBA00008874"/>
    </source>
</evidence>
<reference evidence="18 19" key="1">
    <citation type="submission" date="2016-04" db="EMBL/GenBank/DDBJ databases">
        <title>Evolutionary innovation and constraint leading to complex multicellularity in the Ascomycota.</title>
        <authorList>
            <person name="Cisse O."/>
            <person name="Nguyen A."/>
            <person name="Hewitt D.A."/>
            <person name="Jedd G."/>
            <person name="Stajich J.E."/>
        </authorList>
    </citation>
    <scope>NUCLEOTIDE SEQUENCE [LARGE SCALE GENOMIC DNA]</scope>
    <source>
        <strain evidence="18 19">DAH-3</strain>
    </source>
</reference>
<comment type="subcellular location">
    <subcellularLocation>
        <location evidence="2">Cytoplasm</location>
    </subcellularLocation>
</comment>
<dbReference type="CDD" id="cd06609">
    <property type="entry name" value="STKc_MST3_like"/>
    <property type="match status" value="1"/>
</dbReference>
<evidence type="ECO:0000256" key="7">
    <source>
        <dbReference type="ARBA" id="ARBA00022679"/>
    </source>
</evidence>
<keyword evidence="11 15" id="KW-0067">ATP-binding</keyword>
<dbReference type="GO" id="GO:0004674">
    <property type="term" value="F:protein serine/threonine kinase activity"/>
    <property type="evidence" value="ECO:0007669"/>
    <property type="project" value="UniProtKB-KW"/>
</dbReference>
<dbReference type="InterPro" id="IPR017441">
    <property type="entry name" value="Protein_kinase_ATP_BS"/>
</dbReference>
<comment type="caution">
    <text evidence="18">The sequence shown here is derived from an EMBL/GenBank/DDBJ whole genome shotgun (WGS) entry which is preliminary data.</text>
</comment>
<gene>
    <name evidence="18" type="ORF">NEOLI_001144</name>
</gene>
<evidence type="ECO:0000256" key="5">
    <source>
        <dbReference type="ARBA" id="ARBA00022490"/>
    </source>
</evidence>
<comment type="catalytic activity">
    <reaction evidence="14">
        <text>L-seryl-[protein] + ATP = O-phospho-L-seryl-[protein] + ADP + H(+)</text>
        <dbReference type="Rhea" id="RHEA:17989"/>
        <dbReference type="Rhea" id="RHEA-COMP:9863"/>
        <dbReference type="Rhea" id="RHEA-COMP:11604"/>
        <dbReference type="ChEBI" id="CHEBI:15378"/>
        <dbReference type="ChEBI" id="CHEBI:29999"/>
        <dbReference type="ChEBI" id="CHEBI:30616"/>
        <dbReference type="ChEBI" id="CHEBI:83421"/>
        <dbReference type="ChEBI" id="CHEBI:456216"/>
        <dbReference type="EC" id="2.7.11.1"/>
    </reaction>
</comment>
<feature type="binding site" evidence="15">
    <location>
        <position position="45"/>
    </location>
    <ligand>
        <name>ATP</name>
        <dbReference type="ChEBI" id="CHEBI:30616"/>
    </ligand>
</feature>
<evidence type="ECO:0000256" key="12">
    <source>
        <dbReference type="ARBA" id="ARBA00022842"/>
    </source>
</evidence>
<evidence type="ECO:0000256" key="11">
    <source>
        <dbReference type="ARBA" id="ARBA00022840"/>
    </source>
</evidence>
<dbReference type="InterPro" id="IPR011009">
    <property type="entry name" value="Kinase-like_dom_sf"/>
</dbReference>
<dbReference type="EC" id="2.7.11.1" evidence="4"/>
<keyword evidence="9 15" id="KW-0547">Nucleotide-binding</keyword>
<dbReference type="Gene3D" id="1.10.510.10">
    <property type="entry name" value="Transferase(Phosphotransferase) domain 1"/>
    <property type="match status" value="1"/>
</dbReference>
<keyword evidence="6" id="KW-0723">Serine/threonine-protein kinase</keyword>
<dbReference type="OrthoDB" id="248923at2759"/>
<keyword evidence="5" id="KW-0963">Cytoplasm</keyword>
<organism evidence="18 19">
    <name type="scientific">Neolecta irregularis (strain DAH-3)</name>
    <dbReference type="NCBI Taxonomy" id="1198029"/>
    <lineage>
        <taxon>Eukaryota</taxon>
        <taxon>Fungi</taxon>
        <taxon>Dikarya</taxon>
        <taxon>Ascomycota</taxon>
        <taxon>Taphrinomycotina</taxon>
        <taxon>Neolectales</taxon>
        <taxon>Neolectaceae</taxon>
        <taxon>Neolecta</taxon>
    </lineage>
</organism>
<evidence type="ECO:0000259" key="17">
    <source>
        <dbReference type="PROSITE" id="PS50011"/>
    </source>
</evidence>
<proteinExistence type="inferred from homology"/>
<dbReference type="PANTHER" id="PTHR48012">
    <property type="entry name" value="STERILE20-LIKE KINASE, ISOFORM B-RELATED"/>
    <property type="match status" value="1"/>
</dbReference>
<dbReference type="OMA" id="KFIMRNA"/>
<comment type="cofactor">
    <cofactor evidence="1">
        <name>Mg(2+)</name>
        <dbReference type="ChEBI" id="CHEBI:18420"/>
    </cofactor>
</comment>
<protein>
    <recommendedName>
        <fullName evidence="4">non-specific serine/threonine protein kinase</fullName>
        <ecNumber evidence="4">2.7.11.1</ecNumber>
    </recommendedName>
</protein>
<keyword evidence="19" id="KW-1185">Reference proteome</keyword>
<evidence type="ECO:0000313" key="19">
    <source>
        <dbReference type="Proteomes" id="UP000186594"/>
    </source>
</evidence>
<evidence type="ECO:0000256" key="10">
    <source>
        <dbReference type="ARBA" id="ARBA00022777"/>
    </source>
</evidence>